<dbReference type="EMBL" id="CM001889">
    <property type="protein sequence ID" value="EOY47706.1"/>
    <property type="molecule type" value="Genomic_DNA"/>
</dbReference>
<protein>
    <submittedName>
        <fullName evidence="2">Uncharacterized protein</fullName>
    </submittedName>
</protein>
<feature type="compositionally biased region" description="Polar residues" evidence="1">
    <location>
        <begin position="81"/>
        <end position="94"/>
    </location>
</feature>
<name>A0A7U9DU68_STRLI</name>
<evidence type="ECO:0000256" key="1">
    <source>
        <dbReference type="SAM" id="MobiDB-lite"/>
    </source>
</evidence>
<dbReference type="Proteomes" id="UP000014062">
    <property type="component" value="Chromosome"/>
</dbReference>
<feature type="compositionally biased region" description="Basic and acidic residues" evidence="1">
    <location>
        <begin position="123"/>
        <end position="132"/>
    </location>
</feature>
<evidence type="ECO:0000313" key="2">
    <source>
        <dbReference type="EMBL" id="EOY47706.1"/>
    </source>
</evidence>
<gene>
    <name evidence="2" type="ORF">SLI_2992</name>
</gene>
<organism evidence="2 3">
    <name type="scientific">Streptomyces lividans 1326</name>
    <dbReference type="NCBI Taxonomy" id="1200984"/>
    <lineage>
        <taxon>Bacteria</taxon>
        <taxon>Bacillati</taxon>
        <taxon>Actinomycetota</taxon>
        <taxon>Actinomycetes</taxon>
        <taxon>Kitasatosporales</taxon>
        <taxon>Streptomycetaceae</taxon>
        <taxon>Streptomyces</taxon>
    </lineage>
</organism>
<accession>A0A7U9DU68</accession>
<sequence length="140" mass="15510">MRGLGGGGGLRPGGGRLRHGFGRGREQKGRQCSHGGLLWIRLWVGRWNGPVIGLWVGRRTEHACGELRQPLPSPHEDRRPNTANVALVTSTPSRIPTKPAKKTRNPGTDQPNRPHMRPLFDTPPRRVEEGARRRACHTCA</sequence>
<feature type="region of interest" description="Disordered" evidence="1">
    <location>
        <begin position="1"/>
        <end position="30"/>
    </location>
</feature>
<proteinExistence type="predicted"/>
<evidence type="ECO:0000313" key="3">
    <source>
        <dbReference type="Proteomes" id="UP000014062"/>
    </source>
</evidence>
<feature type="compositionally biased region" description="Gly residues" evidence="1">
    <location>
        <begin position="1"/>
        <end position="15"/>
    </location>
</feature>
<feature type="region of interest" description="Disordered" evidence="1">
    <location>
        <begin position="67"/>
        <end position="140"/>
    </location>
</feature>
<dbReference type="AlphaFoldDB" id="A0A7U9DU68"/>
<reference evidence="3" key="1">
    <citation type="journal article" date="2013" name="Genome Biol. Evol.">
        <title>The genome sequence of Streptomyces lividans 66 reveals a novel tRNA-dependent peptide biosynthetic system within a metal-related genomic island.</title>
        <authorList>
            <person name="Cruz-Morales P."/>
            <person name="Vijgenboom E."/>
            <person name="Iruegas-Bocardo F."/>
            <person name="Girard G."/>
            <person name="Yanez-Guerra L.A."/>
            <person name="Ramos-Aboites H.E."/>
            <person name="Pernodet J.L."/>
            <person name="Anne J."/>
            <person name="van Wezel G.P."/>
            <person name="Barona-Gomez F."/>
        </authorList>
    </citation>
    <scope>NUCLEOTIDE SEQUENCE [LARGE SCALE GENOMIC DNA]</scope>
    <source>
        <strain evidence="3">1326</strain>
    </source>
</reference>